<sequence>MDMGSLRWSQREDLDAPTFLTYHDWTEAECKFETEICLAEQEFFRDRRFIDDEAEESNSLESGDEESDSEESAVVGERLSPCDNCRGFPVELVLLARTSAGSVRTRSARNLVLEAIHEEPILNRDFDAAIGMIADLCHLQATEGRTVETAALNAQGSQMWDSTRMIISSSTISCVAGSLVEVSFTLRRVVVPIVQKERIVAELVSVRVHAPPPTVEVAVGLTVELDQGEVYPNRGSKRRRVV</sequence>
<protein>
    <submittedName>
        <fullName evidence="2">Uncharacterized protein</fullName>
    </submittedName>
</protein>
<evidence type="ECO:0000313" key="2">
    <source>
        <dbReference type="EMBL" id="KAL0577841.1"/>
    </source>
</evidence>
<accession>A0ABR3FQX7</accession>
<name>A0ABR3FQX7_9AGAR</name>
<dbReference type="Proteomes" id="UP001465976">
    <property type="component" value="Unassembled WGS sequence"/>
</dbReference>
<dbReference type="EMBL" id="JBAHYK010000134">
    <property type="protein sequence ID" value="KAL0577841.1"/>
    <property type="molecule type" value="Genomic_DNA"/>
</dbReference>
<proteinExistence type="predicted"/>
<organism evidence="2 3">
    <name type="scientific">Marasmius crinis-equi</name>
    <dbReference type="NCBI Taxonomy" id="585013"/>
    <lineage>
        <taxon>Eukaryota</taxon>
        <taxon>Fungi</taxon>
        <taxon>Dikarya</taxon>
        <taxon>Basidiomycota</taxon>
        <taxon>Agaricomycotina</taxon>
        <taxon>Agaricomycetes</taxon>
        <taxon>Agaricomycetidae</taxon>
        <taxon>Agaricales</taxon>
        <taxon>Marasmiineae</taxon>
        <taxon>Marasmiaceae</taxon>
        <taxon>Marasmius</taxon>
    </lineage>
</organism>
<evidence type="ECO:0000256" key="1">
    <source>
        <dbReference type="SAM" id="MobiDB-lite"/>
    </source>
</evidence>
<gene>
    <name evidence="2" type="ORF">V5O48_004139</name>
</gene>
<comment type="caution">
    <text evidence="2">The sequence shown here is derived from an EMBL/GenBank/DDBJ whole genome shotgun (WGS) entry which is preliminary data.</text>
</comment>
<evidence type="ECO:0000313" key="3">
    <source>
        <dbReference type="Proteomes" id="UP001465976"/>
    </source>
</evidence>
<feature type="compositionally biased region" description="Acidic residues" evidence="1">
    <location>
        <begin position="55"/>
        <end position="71"/>
    </location>
</feature>
<reference evidence="2 3" key="1">
    <citation type="submission" date="2024-02" db="EMBL/GenBank/DDBJ databases">
        <title>A draft genome for the cacao thread blight pathogen Marasmius crinis-equi.</title>
        <authorList>
            <person name="Cohen S.P."/>
            <person name="Baruah I.K."/>
            <person name="Amoako-Attah I."/>
            <person name="Bukari Y."/>
            <person name="Meinhardt L.W."/>
            <person name="Bailey B.A."/>
        </authorList>
    </citation>
    <scope>NUCLEOTIDE SEQUENCE [LARGE SCALE GENOMIC DNA]</scope>
    <source>
        <strain evidence="2 3">GH-76</strain>
    </source>
</reference>
<feature type="region of interest" description="Disordered" evidence="1">
    <location>
        <begin position="55"/>
        <end position="76"/>
    </location>
</feature>
<keyword evidence="3" id="KW-1185">Reference proteome</keyword>